<keyword evidence="2" id="KW-1185">Reference proteome</keyword>
<evidence type="ECO:0000313" key="1">
    <source>
        <dbReference type="EMBL" id="QLI06211.1"/>
    </source>
</evidence>
<dbReference type="EMBL" id="CP049075">
    <property type="protein sequence ID" value="QLI06211.1"/>
    <property type="molecule type" value="Genomic_DNA"/>
</dbReference>
<name>A0A7H9CKM2_9BACT</name>
<dbReference type="RefSeq" id="WP_179975267.1">
    <property type="nucleotide sequence ID" value="NZ_CP049075.1"/>
</dbReference>
<gene>
    <name evidence="1" type="ORF">CINF_1742</name>
</gene>
<reference evidence="1 2" key="1">
    <citation type="submission" date="2020-02" db="EMBL/GenBank/DDBJ databases">
        <title>Complete genome sequence of the novel Campylobacter species Candidatus Campylobacter infans.</title>
        <authorList>
            <person name="Duim B."/>
            <person name="Zomer A."/>
            <person name="van der Graaf L."/>
            <person name="Wagenaar J."/>
        </authorList>
    </citation>
    <scope>NUCLEOTIDE SEQUENCE [LARGE SCALE GENOMIC DNA]</scope>
    <source>
        <strain evidence="1 2">19S00001</strain>
    </source>
</reference>
<accession>A0A7H9CKM2</accession>
<dbReference type="KEGG" id="cinf:CINF_1742"/>
<evidence type="ECO:0000313" key="2">
    <source>
        <dbReference type="Proteomes" id="UP000509414"/>
    </source>
</evidence>
<organism evidence="1 2">
    <name type="scientific">Candidatus Campylobacter infans</name>
    <dbReference type="NCBI Taxonomy" id="2561898"/>
    <lineage>
        <taxon>Bacteria</taxon>
        <taxon>Pseudomonadati</taxon>
        <taxon>Campylobacterota</taxon>
        <taxon>Epsilonproteobacteria</taxon>
        <taxon>Campylobacterales</taxon>
        <taxon>Campylobacteraceae</taxon>
        <taxon>Campylobacter</taxon>
    </lineage>
</organism>
<evidence type="ECO:0008006" key="3">
    <source>
        <dbReference type="Google" id="ProtNLM"/>
    </source>
</evidence>
<protein>
    <recommendedName>
        <fullName evidence="3">Periplasmic protein</fullName>
    </recommendedName>
</protein>
<sequence>MKKIFFVATAFLFLLAYLALQYKNEQNLNKSPANISCDINLNICALNSVITDINATLSVDPKPLKAMNESLFSFSGLGTLAKPSVRIYGLNMDMGVIKSPLHQANKTYQTKIMLASCTQSQMLYRLDVLDGTNIIASIDFVLKQ</sequence>
<dbReference type="Proteomes" id="UP000509414">
    <property type="component" value="Chromosome"/>
</dbReference>
<dbReference type="AlphaFoldDB" id="A0A7H9CKM2"/>
<proteinExistence type="predicted"/>